<dbReference type="InterPro" id="IPR029043">
    <property type="entry name" value="GcvT/YgfZ_C"/>
</dbReference>
<evidence type="ECO:0000313" key="2">
    <source>
        <dbReference type="Proteomes" id="UP000002171"/>
    </source>
</evidence>
<dbReference type="GO" id="GO:0016226">
    <property type="term" value="P:iron-sulfur cluster assembly"/>
    <property type="evidence" value="ECO:0007669"/>
    <property type="project" value="TreeGrafter"/>
</dbReference>
<dbReference type="OrthoDB" id="9796287at2"/>
<dbReference type="InterPro" id="IPR017703">
    <property type="entry name" value="YgfZ/GCV_T_CS"/>
</dbReference>
<reference evidence="1 2" key="1">
    <citation type="submission" date="2006-02" db="EMBL/GenBank/DDBJ databases">
        <authorList>
            <person name="Pinhassi J."/>
            <person name="Pedros-Alio C."/>
            <person name="Ferriera S."/>
            <person name="Johnson J."/>
            <person name="Kravitz S."/>
            <person name="Halpern A."/>
            <person name="Remington K."/>
            <person name="Beeson K."/>
            <person name="Tran B."/>
            <person name="Rogers Y.-H."/>
            <person name="Friedman R."/>
            <person name="Venter J.C."/>
        </authorList>
    </citation>
    <scope>NUCLEOTIDE SEQUENCE [LARGE SCALE GENOMIC DNA]</scope>
    <source>
        <strain evidence="1 2">MED92</strain>
    </source>
</reference>
<dbReference type="PANTHER" id="PTHR22602">
    <property type="entry name" value="TRANSFERASE CAF17, MITOCHONDRIAL-RELATED"/>
    <property type="match status" value="1"/>
</dbReference>
<dbReference type="RefSeq" id="WP_007022951.1">
    <property type="nucleotide sequence ID" value="NZ_CH724128.1"/>
</dbReference>
<dbReference type="Proteomes" id="UP000002171">
    <property type="component" value="Unassembled WGS sequence"/>
</dbReference>
<dbReference type="SUPFAM" id="SSF101790">
    <property type="entry name" value="Aminomethyltransferase beta-barrel domain"/>
    <property type="match status" value="1"/>
</dbReference>
<name>A0A7U8GRK4_NEPCE</name>
<dbReference type="Gene3D" id="3.30.70.1630">
    <property type="match status" value="1"/>
</dbReference>
<dbReference type="NCBIfam" id="TIGR03317">
    <property type="entry name" value="ygfZ_signature"/>
    <property type="match status" value="1"/>
</dbReference>
<dbReference type="Gene3D" id="2.40.30.160">
    <property type="match status" value="1"/>
</dbReference>
<comment type="caution">
    <text evidence="1">The sequence shown here is derived from an EMBL/GenBank/DDBJ whole genome shotgun (WGS) entry which is preliminary data.</text>
</comment>
<dbReference type="InterPro" id="IPR045179">
    <property type="entry name" value="YgfZ/GcvT"/>
</dbReference>
<keyword evidence="2" id="KW-1185">Reference proteome</keyword>
<dbReference type="PANTHER" id="PTHR22602:SF0">
    <property type="entry name" value="TRANSFERASE CAF17, MITOCHONDRIAL-RELATED"/>
    <property type="match status" value="1"/>
</dbReference>
<dbReference type="Gene3D" id="3.30.70.1400">
    <property type="entry name" value="Aminomethyltransferase beta-barrel domains"/>
    <property type="match status" value="1"/>
</dbReference>
<proteinExistence type="predicted"/>
<dbReference type="GO" id="GO:0016740">
    <property type="term" value="F:transferase activity"/>
    <property type="evidence" value="ECO:0007669"/>
    <property type="project" value="UniProtKB-KW"/>
</dbReference>
<evidence type="ECO:0000313" key="1">
    <source>
        <dbReference type="EMBL" id="EAR60343.1"/>
    </source>
</evidence>
<gene>
    <name evidence="1" type="ORF">MED92_00395</name>
</gene>
<accession>A0A7U8GRK4</accession>
<protein>
    <submittedName>
        <fullName evidence="1">Aminomethyl transferase, putative</fullName>
    </submittedName>
</protein>
<sequence length="338" mass="36748">MSELIQLLEDKGLELNPEKNSILSDSSIKTQVIPLIHQRVLSVKGPDTEKFLQGQLTCDVAEVFSRGSALGAHCNIKGHMLSLFRLLKAGEEEVLLRMSQDIFDSAANNLKKYIVFSKAEASEVSDEISGLGITGPGAEALVEQFFGRAPSEDNGILPLSNGLVVRVPGNRFEIWMATAELCELLSKLPDEVSIGSTDAWVLSEIEAGIPDLREATQEAFIPQMTNFQALDGVSFKKGCYTGQEIVTRLQHRGQLKKPMYLIEVGGDKKPMAGDVITSPDKPNAGQVVISAPINGGRYKALAVIVKTLAEKGDLLLNGSEVELTDLPYELDPKLFEPK</sequence>
<keyword evidence="1" id="KW-0808">Transferase</keyword>
<organism evidence="1 2">
    <name type="scientific">Neptuniibacter caesariensis</name>
    <dbReference type="NCBI Taxonomy" id="207954"/>
    <lineage>
        <taxon>Bacteria</taxon>
        <taxon>Pseudomonadati</taxon>
        <taxon>Pseudomonadota</taxon>
        <taxon>Gammaproteobacteria</taxon>
        <taxon>Oceanospirillales</taxon>
        <taxon>Oceanospirillaceae</taxon>
        <taxon>Neptuniibacter</taxon>
    </lineage>
</organism>
<dbReference type="EMBL" id="AAOW01000019">
    <property type="protein sequence ID" value="EAR60343.1"/>
    <property type="molecule type" value="Genomic_DNA"/>
</dbReference>
<dbReference type="AlphaFoldDB" id="A0A7U8GRK4"/>
<dbReference type="SUPFAM" id="SSF103025">
    <property type="entry name" value="Folate-binding domain"/>
    <property type="match status" value="1"/>
</dbReference>